<dbReference type="GO" id="GO:0005524">
    <property type="term" value="F:ATP binding"/>
    <property type="evidence" value="ECO:0007669"/>
    <property type="project" value="UniProtKB-KW"/>
</dbReference>
<dbReference type="PROSITE" id="PS00675">
    <property type="entry name" value="SIGMA54_INTERACT_1"/>
    <property type="match status" value="1"/>
</dbReference>
<dbReference type="AlphaFoldDB" id="A0A8J3D9S5"/>
<reference evidence="6" key="2">
    <citation type="submission" date="2020-09" db="EMBL/GenBank/DDBJ databases">
        <authorList>
            <person name="Sun Q."/>
            <person name="Kim S."/>
        </authorList>
    </citation>
    <scope>NUCLEOTIDE SEQUENCE</scope>
    <source>
        <strain evidence="6">KCTC 12870</strain>
    </source>
</reference>
<dbReference type="InterPro" id="IPR027417">
    <property type="entry name" value="P-loop_NTPase"/>
</dbReference>
<evidence type="ECO:0000256" key="1">
    <source>
        <dbReference type="ARBA" id="ARBA00022741"/>
    </source>
</evidence>
<feature type="domain" description="Sigma-54 factor interaction" evidence="5">
    <location>
        <begin position="79"/>
        <end position="306"/>
    </location>
</feature>
<evidence type="ECO:0000313" key="6">
    <source>
        <dbReference type="EMBL" id="GHB92564.1"/>
    </source>
</evidence>
<dbReference type="InterPro" id="IPR003593">
    <property type="entry name" value="AAA+_ATPase"/>
</dbReference>
<feature type="compositionally biased region" description="Basic and acidic residues" evidence="4">
    <location>
        <begin position="337"/>
        <end position="351"/>
    </location>
</feature>
<dbReference type="SUPFAM" id="SSF52540">
    <property type="entry name" value="P-loop containing nucleoside triphosphate hydrolases"/>
    <property type="match status" value="1"/>
</dbReference>
<dbReference type="GO" id="GO:0006355">
    <property type="term" value="P:regulation of DNA-templated transcription"/>
    <property type="evidence" value="ECO:0007669"/>
    <property type="project" value="InterPro"/>
</dbReference>
<name>A0A8J3D9S5_9BACT</name>
<proteinExistence type="predicted"/>
<keyword evidence="2" id="KW-0067">ATP-binding</keyword>
<evidence type="ECO:0000256" key="4">
    <source>
        <dbReference type="SAM" id="MobiDB-lite"/>
    </source>
</evidence>
<evidence type="ECO:0000313" key="7">
    <source>
        <dbReference type="Proteomes" id="UP000642829"/>
    </source>
</evidence>
<dbReference type="CDD" id="cd00009">
    <property type="entry name" value="AAA"/>
    <property type="match status" value="1"/>
</dbReference>
<evidence type="ECO:0000256" key="2">
    <source>
        <dbReference type="ARBA" id="ARBA00022840"/>
    </source>
</evidence>
<dbReference type="EMBL" id="BMXG01000002">
    <property type="protein sequence ID" value="GHB92564.1"/>
    <property type="molecule type" value="Genomic_DNA"/>
</dbReference>
<dbReference type="Pfam" id="PF00158">
    <property type="entry name" value="Sigma54_activat"/>
    <property type="match status" value="1"/>
</dbReference>
<sequence length="403" mass="45800">MDWAENRVRLARASRFYLVYGKGLSSRQIVDAVRDGAHDVVDLSENRERWQQALESAAQAQALWWQLYGAQGEMDERKLVGRSQAMQALRDSIQRIGPTDATVLIMGESGTGKELVAESIHDTSGRAPFVTVNCAAIPAELMESELFGAEKGAFTGAVRNKPGLVEEAAGGTLFLDEIGELALNLQPKLLRFLETRRARRVGSTKEYVSEVRVISATNRDLRAESQKGEFRLDLFYRLSEVIQNTAPLRSRPEDIPDLSRVFLVGAAVRLGKNFDSMEPELISRMQQYSWPGNVRELRQNIERMAIYYDGPVMRSTWWTPPLPPEKQVTKHPFVPQHREQKNSADPFREMSRNPFPPRTLNRMEKLEYARRLLEESGGDLTWTASQLGIHPTTLYRWRKDGKV</sequence>
<dbReference type="InterPro" id="IPR025943">
    <property type="entry name" value="Sigma_54_int_dom_ATP-bd_2"/>
</dbReference>
<dbReference type="Pfam" id="PF25601">
    <property type="entry name" value="AAA_lid_14"/>
    <property type="match status" value="1"/>
</dbReference>
<dbReference type="InterPro" id="IPR058031">
    <property type="entry name" value="AAA_lid_NorR"/>
</dbReference>
<dbReference type="SMART" id="SM00382">
    <property type="entry name" value="AAA"/>
    <property type="match status" value="1"/>
</dbReference>
<keyword evidence="3" id="KW-0238">DNA-binding</keyword>
<keyword evidence="1" id="KW-0547">Nucleotide-binding</keyword>
<evidence type="ECO:0000256" key="3">
    <source>
        <dbReference type="ARBA" id="ARBA00023125"/>
    </source>
</evidence>
<reference evidence="6" key="1">
    <citation type="journal article" date="2014" name="Int. J. Syst. Evol. Microbiol.">
        <title>Complete genome sequence of Corynebacterium casei LMG S-19264T (=DSM 44701T), isolated from a smear-ripened cheese.</title>
        <authorList>
            <consortium name="US DOE Joint Genome Institute (JGI-PGF)"/>
            <person name="Walter F."/>
            <person name="Albersmeier A."/>
            <person name="Kalinowski J."/>
            <person name="Ruckert C."/>
        </authorList>
    </citation>
    <scope>NUCLEOTIDE SEQUENCE</scope>
    <source>
        <strain evidence="6">KCTC 12870</strain>
    </source>
</reference>
<dbReference type="PROSITE" id="PS50045">
    <property type="entry name" value="SIGMA54_INTERACT_4"/>
    <property type="match status" value="1"/>
</dbReference>
<accession>A0A8J3D9S5</accession>
<dbReference type="PROSITE" id="PS00676">
    <property type="entry name" value="SIGMA54_INTERACT_2"/>
    <property type="match status" value="1"/>
</dbReference>
<dbReference type="FunFam" id="3.40.50.300:FF:000006">
    <property type="entry name" value="DNA-binding transcriptional regulator NtrC"/>
    <property type="match status" value="1"/>
</dbReference>
<comment type="caution">
    <text evidence="6">The sequence shown here is derived from an EMBL/GenBank/DDBJ whole genome shotgun (WGS) entry which is preliminary data.</text>
</comment>
<dbReference type="GO" id="GO:0003677">
    <property type="term" value="F:DNA binding"/>
    <property type="evidence" value="ECO:0007669"/>
    <property type="project" value="UniProtKB-KW"/>
</dbReference>
<organism evidence="6 7">
    <name type="scientific">Cerasicoccus arenae</name>
    <dbReference type="NCBI Taxonomy" id="424488"/>
    <lineage>
        <taxon>Bacteria</taxon>
        <taxon>Pseudomonadati</taxon>
        <taxon>Verrucomicrobiota</taxon>
        <taxon>Opitutia</taxon>
        <taxon>Puniceicoccales</taxon>
        <taxon>Cerasicoccaceae</taxon>
        <taxon>Cerasicoccus</taxon>
    </lineage>
</organism>
<dbReference type="Proteomes" id="UP000642829">
    <property type="component" value="Unassembled WGS sequence"/>
</dbReference>
<dbReference type="Gene3D" id="3.40.50.300">
    <property type="entry name" value="P-loop containing nucleotide triphosphate hydrolases"/>
    <property type="match status" value="1"/>
</dbReference>
<feature type="region of interest" description="Disordered" evidence="4">
    <location>
        <begin position="337"/>
        <end position="358"/>
    </location>
</feature>
<dbReference type="Gene3D" id="1.10.8.60">
    <property type="match status" value="1"/>
</dbReference>
<gene>
    <name evidence="6" type="ORF">GCM10007047_04660</name>
</gene>
<protein>
    <recommendedName>
        <fullName evidence="5">Sigma-54 factor interaction domain-containing protein</fullName>
    </recommendedName>
</protein>
<dbReference type="InterPro" id="IPR009057">
    <property type="entry name" value="Homeodomain-like_sf"/>
</dbReference>
<dbReference type="InterPro" id="IPR002078">
    <property type="entry name" value="Sigma_54_int"/>
</dbReference>
<dbReference type="PANTHER" id="PTHR32071">
    <property type="entry name" value="TRANSCRIPTIONAL REGULATORY PROTEIN"/>
    <property type="match status" value="1"/>
</dbReference>
<dbReference type="InterPro" id="IPR025662">
    <property type="entry name" value="Sigma_54_int_dom_ATP-bd_1"/>
</dbReference>
<keyword evidence="7" id="KW-1185">Reference proteome</keyword>
<evidence type="ECO:0000259" key="5">
    <source>
        <dbReference type="PROSITE" id="PS50045"/>
    </source>
</evidence>
<dbReference type="PANTHER" id="PTHR32071:SF117">
    <property type="entry name" value="PTS-DEPENDENT DIHYDROXYACETONE KINASE OPERON REGULATORY PROTEIN-RELATED"/>
    <property type="match status" value="1"/>
</dbReference>
<dbReference type="Gene3D" id="1.10.10.60">
    <property type="entry name" value="Homeodomain-like"/>
    <property type="match status" value="1"/>
</dbReference>
<dbReference type="SUPFAM" id="SSF46689">
    <property type="entry name" value="Homeodomain-like"/>
    <property type="match status" value="1"/>
</dbReference>